<feature type="domain" description="Manganese/iron superoxide dismutase C-terminal" evidence="2">
    <location>
        <begin position="104"/>
        <end position="159"/>
    </location>
</feature>
<proteinExistence type="predicted"/>
<evidence type="ECO:0000313" key="4">
    <source>
        <dbReference type="Proteomes" id="UP001362899"/>
    </source>
</evidence>
<protein>
    <submittedName>
        <fullName evidence="3">Mitochondrial 37S ribosomal protein</fullName>
    </submittedName>
</protein>
<feature type="domain" description="Manganese/iron superoxide dismutase C-terminal" evidence="2">
    <location>
        <begin position="181"/>
        <end position="238"/>
    </location>
</feature>
<dbReference type="PANTHER" id="PTHR43595">
    <property type="entry name" value="37S RIBOSOMAL PROTEIN S26, MITOCHONDRIAL"/>
    <property type="match status" value="1"/>
</dbReference>
<gene>
    <name evidence="3" type="ORF">DASB73_010650</name>
</gene>
<dbReference type="Proteomes" id="UP001362899">
    <property type="component" value="Unassembled WGS sequence"/>
</dbReference>
<dbReference type="GO" id="GO:0005737">
    <property type="term" value="C:cytoplasm"/>
    <property type="evidence" value="ECO:0007669"/>
    <property type="project" value="TreeGrafter"/>
</dbReference>
<comment type="caution">
    <text evidence="3">The sequence shown here is derived from an EMBL/GenBank/DDBJ whole genome shotgun (WGS) entry which is preliminary data.</text>
</comment>
<dbReference type="InterPro" id="IPR036324">
    <property type="entry name" value="Mn/Fe_SOD_N_sf"/>
</dbReference>
<accession>A0AAV5RGI2</accession>
<dbReference type="GO" id="GO:0004784">
    <property type="term" value="F:superoxide dismutase activity"/>
    <property type="evidence" value="ECO:0007669"/>
    <property type="project" value="InterPro"/>
</dbReference>
<dbReference type="InterPro" id="IPR019832">
    <property type="entry name" value="Mn/Fe_SOD_C"/>
</dbReference>
<dbReference type="Gene3D" id="3.55.40.20">
    <property type="entry name" value="Iron/manganese superoxide dismutase, C-terminal domain"/>
    <property type="match status" value="1"/>
</dbReference>
<name>A0AAV5RGI2_STABA</name>
<dbReference type="EMBL" id="BTGC01000003">
    <property type="protein sequence ID" value="GMM50107.1"/>
    <property type="molecule type" value="Genomic_DNA"/>
</dbReference>
<keyword evidence="3" id="KW-0687">Ribonucleoprotein</keyword>
<dbReference type="PANTHER" id="PTHR43595:SF2">
    <property type="entry name" value="SMALL RIBOSOMAL SUBUNIT PROTEIN MS42"/>
    <property type="match status" value="1"/>
</dbReference>
<reference evidence="3 4" key="1">
    <citation type="journal article" date="2023" name="Elife">
        <title>Identification of key yeast species and microbe-microbe interactions impacting larval growth of Drosophila in the wild.</title>
        <authorList>
            <person name="Mure A."/>
            <person name="Sugiura Y."/>
            <person name="Maeda R."/>
            <person name="Honda K."/>
            <person name="Sakurai N."/>
            <person name="Takahashi Y."/>
            <person name="Watada M."/>
            <person name="Katoh T."/>
            <person name="Gotoh A."/>
            <person name="Gotoh Y."/>
            <person name="Taniguchi I."/>
            <person name="Nakamura K."/>
            <person name="Hayashi T."/>
            <person name="Katayama T."/>
            <person name="Uemura T."/>
            <person name="Hattori Y."/>
        </authorList>
    </citation>
    <scope>NUCLEOTIDE SEQUENCE [LARGE SCALE GENOMIC DNA]</scope>
    <source>
        <strain evidence="3 4">SB-73</strain>
    </source>
</reference>
<organism evidence="3 4">
    <name type="scientific">Starmerella bacillaris</name>
    <name type="common">Yeast</name>
    <name type="synonym">Candida zemplinina</name>
    <dbReference type="NCBI Taxonomy" id="1247836"/>
    <lineage>
        <taxon>Eukaryota</taxon>
        <taxon>Fungi</taxon>
        <taxon>Dikarya</taxon>
        <taxon>Ascomycota</taxon>
        <taxon>Saccharomycotina</taxon>
        <taxon>Dipodascomycetes</taxon>
        <taxon>Dipodascales</taxon>
        <taxon>Trichomonascaceae</taxon>
        <taxon>Starmerella</taxon>
    </lineage>
</organism>
<dbReference type="SUPFAM" id="SSF54719">
    <property type="entry name" value="Fe,Mn superoxide dismutase (SOD), C-terminal domain"/>
    <property type="match status" value="1"/>
</dbReference>
<evidence type="ECO:0000313" key="3">
    <source>
        <dbReference type="EMBL" id="GMM50107.1"/>
    </source>
</evidence>
<sequence length="245" mass="27590">MPIFQALGRRSLHTLPRLSASNAAGALQLFSETGFDTAWKQSQQFALDKLNACIVDTENETRAPFHIMLNAQSKPELAHVFNFASLAYSNHLFFSSLGPKKTEPTGLLQRRINASFKSLEGLKASFLEASLSLEGQGSVFLVETPEKTLEVIACNNAGSASSYYRRDNIDLNGGGSEDSVISLNNLKNKVNAREQCFNIDLLALNVWQRAYFTDYKFDKQQYVEKWFDLIDWNQVDSRLFKGRMN</sequence>
<dbReference type="AlphaFoldDB" id="A0AAV5RGI2"/>
<dbReference type="SUPFAM" id="SSF46609">
    <property type="entry name" value="Fe,Mn superoxide dismutase (SOD), N-terminal domain"/>
    <property type="match status" value="1"/>
</dbReference>
<evidence type="ECO:0000256" key="1">
    <source>
        <dbReference type="ARBA" id="ARBA00037226"/>
    </source>
</evidence>
<dbReference type="Pfam" id="PF02777">
    <property type="entry name" value="Sod_Fe_C"/>
    <property type="match status" value="2"/>
</dbReference>
<dbReference type="GO" id="GO:0046872">
    <property type="term" value="F:metal ion binding"/>
    <property type="evidence" value="ECO:0007669"/>
    <property type="project" value="InterPro"/>
</dbReference>
<keyword evidence="3" id="KW-0689">Ribosomal protein</keyword>
<dbReference type="GO" id="GO:0005840">
    <property type="term" value="C:ribosome"/>
    <property type="evidence" value="ECO:0007669"/>
    <property type="project" value="UniProtKB-KW"/>
</dbReference>
<keyword evidence="4" id="KW-1185">Reference proteome</keyword>
<comment type="function">
    <text evidence="1">Component of the mitochondrial ribosome (mitoribosome), a dedicated translation machinery responsible for the synthesis of mitochondrial genome-encoded proteins, including at least some of the essential transmembrane subunits of the mitochondrial respiratory chain. The mitoribosomes are attached to the mitochondrial inner membrane and translation products are cotranslationally integrated into the membrane.</text>
</comment>
<dbReference type="InterPro" id="IPR036314">
    <property type="entry name" value="SOD_C_sf"/>
</dbReference>
<evidence type="ECO:0000259" key="2">
    <source>
        <dbReference type="Pfam" id="PF02777"/>
    </source>
</evidence>